<dbReference type="AlphaFoldDB" id="A0A9P1GYT1"/>
<name>A0A9P1GYT1_9PEZI</name>
<accession>A0A9P1GYT1</accession>
<keyword evidence="2" id="KW-1185">Reference proteome</keyword>
<dbReference type="EMBL" id="CALLCH030000006">
    <property type="protein sequence ID" value="CAI4212809.1"/>
    <property type="molecule type" value="Genomic_DNA"/>
</dbReference>
<reference evidence="1" key="1">
    <citation type="submission" date="2022-11" db="EMBL/GenBank/DDBJ databases">
        <authorList>
            <person name="Scott C."/>
            <person name="Bruce N."/>
        </authorList>
    </citation>
    <scope>NUCLEOTIDE SEQUENCE</scope>
</reference>
<evidence type="ECO:0000313" key="2">
    <source>
        <dbReference type="Proteomes" id="UP000838763"/>
    </source>
</evidence>
<gene>
    <name evidence="1" type="ORF">PPNO1_LOCUS2557</name>
</gene>
<organism evidence="1 2">
    <name type="scientific">Parascedosporium putredinis</name>
    <dbReference type="NCBI Taxonomy" id="1442378"/>
    <lineage>
        <taxon>Eukaryota</taxon>
        <taxon>Fungi</taxon>
        <taxon>Dikarya</taxon>
        <taxon>Ascomycota</taxon>
        <taxon>Pezizomycotina</taxon>
        <taxon>Sordariomycetes</taxon>
        <taxon>Hypocreomycetidae</taxon>
        <taxon>Microascales</taxon>
        <taxon>Microascaceae</taxon>
        <taxon>Parascedosporium</taxon>
    </lineage>
</organism>
<evidence type="ECO:0000313" key="1">
    <source>
        <dbReference type="EMBL" id="CAI4212809.1"/>
    </source>
</evidence>
<comment type="caution">
    <text evidence="1">The sequence shown here is derived from an EMBL/GenBank/DDBJ whole genome shotgun (WGS) entry which is preliminary data.</text>
</comment>
<sequence>MKSTLAIASLAFGMRVIAHPGHGHDVPGYAAEVYDSPPGLAVAAEFVSTEDSMISGRVIAAADPIGSGTVYHFTIFECP</sequence>
<dbReference type="Proteomes" id="UP000838763">
    <property type="component" value="Unassembled WGS sequence"/>
</dbReference>
<proteinExistence type="predicted"/>
<protein>
    <submittedName>
        <fullName evidence="1">Uncharacterized protein</fullName>
    </submittedName>
</protein>